<reference evidence="3 4" key="1">
    <citation type="submission" date="2021-06" db="EMBL/GenBank/DDBJ databases">
        <authorList>
            <person name="Kallberg Y."/>
            <person name="Tangrot J."/>
            <person name="Rosling A."/>
        </authorList>
    </citation>
    <scope>NUCLEOTIDE SEQUENCE [LARGE SCALE GENOMIC DNA]</scope>
    <source>
        <strain evidence="3 4">120-4 pot B 10/14</strain>
    </source>
</reference>
<keyword evidence="1" id="KW-0175">Coiled coil</keyword>
<dbReference type="InterPro" id="IPR010982">
    <property type="entry name" value="Lambda_DNA-bd_dom_sf"/>
</dbReference>
<gene>
    <name evidence="3" type="ORF">GMARGA_LOCUS35014</name>
</gene>
<accession>A0ABN7WVR9</accession>
<protein>
    <submittedName>
        <fullName evidence="3">8600_t:CDS:1</fullName>
    </submittedName>
</protein>
<sequence>MVKKIITSKKIGTGFRAIDVSELERMRKPGYRRINKGLLPDATPLDKAKHEIQQNILRYKRKQGLSEKEIKQKLGIKQEKLEYLLFGHIEKFSLDEMVNYASELIPPFELKVISDLPYSSAKINETPSITKMTNEQDQNLQDYARKLAGKIAVDAALDPNVYSKIYQGLKTGAKEGAKFALNTGVNLIAEPKKALHTAIGLAERAVSSIPLIGKALSFGLGTAKDALLDAKLETLSKNIQGLKDGLENLANSTAQALDGLRGEMEEALGELGARQDQLEQFTKAFQAKQENVNQQVQKNIENINENLKEHEKKINDNAQKIFKEQIKLEDVRSEFKDQIRITNTNLDNLRKEQEETKHDFEKYKHQINEKTVKTEQAFEDLQSDYTRRNKIIETQIKDNEEQLGEFQENLANVEFQQKKLNLEHQEFAESLEEQINLSYEQRKRLDLVVNEIEDIQEEFNTKINRLQQSQLDQDEKIDEAVFVAKRATRKVEEISDKLEKHNQKIDKLREHVEKNKQDIQQAKHEAQRANERIDNLLKTQKLLDHTKEIQAFNKIQKTLQLKAEEAQLLASLELLKKTQKLITQPSERE</sequence>
<dbReference type="Gene3D" id="1.20.5.190">
    <property type="match status" value="1"/>
</dbReference>
<feature type="coiled-coil region" evidence="1">
    <location>
        <begin position="286"/>
        <end position="416"/>
    </location>
</feature>
<evidence type="ECO:0000313" key="3">
    <source>
        <dbReference type="EMBL" id="CAG8840665.1"/>
    </source>
</evidence>
<evidence type="ECO:0000259" key="2">
    <source>
        <dbReference type="Pfam" id="PF04728"/>
    </source>
</evidence>
<name>A0ABN7WVR9_GIGMA</name>
<keyword evidence="4" id="KW-1185">Reference proteome</keyword>
<dbReference type="Proteomes" id="UP000789901">
    <property type="component" value="Unassembled WGS sequence"/>
</dbReference>
<dbReference type="SUPFAM" id="SSF58042">
    <property type="entry name" value="Outer membrane lipoprotein"/>
    <property type="match status" value="1"/>
</dbReference>
<proteinExistence type="predicted"/>
<evidence type="ECO:0000256" key="1">
    <source>
        <dbReference type="SAM" id="Coils"/>
    </source>
</evidence>
<feature type="coiled-coil region" evidence="1">
    <location>
        <begin position="449"/>
        <end position="539"/>
    </location>
</feature>
<dbReference type="Pfam" id="PF04728">
    <property type="entry name" value="LPP"/>
    <property type="match status" value="1"/>
</dbReference>
<dbReference type="Gene3D" id="1.10.260.40">
    <property type="entry name" value="lambda repressor-like DNA-binding domains"/>
    <property type="match status" value="1"/>
</dbReference>
<feature type="domain" description="Lipoprotein leucine-zipper" evidence="2">
    <location>
        <begin position="490"/>
        <end position="537"/>
    </location>
</feature>
<dbReference type="EMBL" id="CAJVQB010063380">
    <property type="protein sequence ID" value="CAG8840665.1"/>
    <property type="molecule type" value="Genomic_DNA"/>
</dbReference>
<comment type="caution">
    <text evidence="3">The sequence shown here is derived from an EMBL/GenBank/DDBJ whole genome shotgun (WGS) entry which is preliminary data.</text>
</comment>
<dbReference type="Gene3D" id="1.10.287.2610">
    <property type="match status" value="1"/>
</dbReference>
<dbReference type="InterPro" id="IPR006817">
    <property type="entry name" value="Lipoprotein_leucine-zipper_dom"/>
</dbReference>
<organism evidence="3 4">
    <name type="scientific">Gigaspora margarita</name>
    <dbReference type="NCBI Taxonomy" id="4874"/>
    <lineage>
        <taxon>Eukaryota</taxon>
        <taxon>Fungi</taxon>
        <taxon>Fungi incertae sedis</taxon>
        <taxon>Mucoromycota</taxon>
        <taxon>Glomeromycotina</taxon>
        <taxon>Glomeromycetes</taxon>
        <taxon>Diversisporales</taxon>
        <taxon>Gigasporaceae</taxon>
        <taxon>Gigaspora</taxon>
    </lineage>
</organism>
<evidence type="ECO:0000313" key="4">
    <source>
        <dbReference type="Proteomes" id="UP000789901"/>
    </source>
</evidence>